<comment type="caution">
    <text evidence="1">The sequence shown here is derived from an EMBL/GenBank/DDBJ whole genome shotgun (WGS) entry which is preliminary data.</text>
</comment>
<evidence type="ECO:0008006" key="3">
    <source>
        <dbReference type="Google" id="ProtNLM"/>
    </source>
</evidence>
<reference evidence="1" key="1">
    <citation type="thesis" date="2020" institute="ProQuest LLC" country="789 East Eisenhower Parkway, Ann Arbor, MI, USA">
        <title>Comparative Genomics and Chromosome Evolution.</title>
        <authorList>
            <person name="Mudd A.B."/>
        </authorList>
    </citation>
    <scope>NUCLEOTIDE SEQUENCE</scope>
    <source>
        <strain evidence="1">1538</strain>
        <tissue evidence="1">Blood</tissue>
    </source>
</reference>
<dbReference type="Proteomes" id="UP001181693">
    <property type="component" value="Unassembled WGS sequence"/>
</dbReference>
<evidence type="ECO:0000313" key="1">
    <source>
        <dbReference type="EMBL" id="DBA15585.1"/>
    </source>
</evidence>
<dbReference type="AlphaFoldDB" id="A0AAV2ZVF4"/>
<evidence type="ECO:0000313" key="2">
    <source>
        <dbReference type="Proteomes" id="UP001181693"/>
    </source>
</evidence>
<organism evidence="1 2">
    <name type="scientific">Pyxicephalus adspersus</name>
    <name type="common">African bullfrog</name>
    <dbReference type="NCBI Taxonomy" id="30357"/>
    <lineage>
        <taxon>Eukaryota</taxon>
        <taxon>Metazoa</taxon>
        <taxon>Chordata</taxon>
        <taxon>Craniata</taxon>
        <taxon>Vertebrata</taxon>
        <taxon>Euteleostomi</taxon>
        <taxon>Amphibia</taxon>
        <taxon>Batrachia</taxon>
        <taxon>Anura</taxon>
        <taxon>Neobatrachia</taxon>
        <taxon>Ranoidea</taxon>
        <taxon>Pyxicephalidae</taxon>
        <taxon>Pyxicephalinae</taxon>
        <taxon>Pyxicephalus</taxon>
    </lineage>
</organism>
<protein>
    <recommendedName>
        <fullName evidence="3">Secreted protein</fullName>
    </recommendedName>
</protein>
<proteinExistence type="predicted"/>
<keyword evidence="2" id="KW-1185">Reference proteome</keyword>
<dbReference type="EMBL" id="DYDO01000012">
    <property type="protein sequence ID" value="DBA15585.1"/>
    <property type="molecule type" value="Genomic_DNA"/>
</dbReference>
<sequence length="98" mass="10347">MGLVCPPLAMSVFPGAAAGMPPPPQFQHSCAGSDGCSDVLRVSTDEQTFGRTEDKGRAFLQCELFGAPPGSICVQRTCRRESTQRVSPPCEYSGAPRG</sequence>
<accession>A0AAV2ZVF4</accession>
<name>A0AAV2ZVF4_PYXAD</name>
<gene>
    <name evidence="1" type="ORF">GDO54_004778</name>
</gene>